<dbReference type="GO" id="GO:0042273">
    <property type="term" value="P:ribosomal large subunit biogenesis"/>
    <property type="evidence" value="ECO:0007669"/>
    <property type="project" value="InterPro"/>
</dbReference>
<gene>
    <name evidence="1" type="ORF">X975_17399</name>
</gene>
<proteinExistence type="predicted"/>
<evidence type="ECO:0000313" key="1">
    <source>
        <dbReference type="EMBL" id="KFM57932.1"/>
    </source>
</evidence>
<dbReference type="Proteomes" id="UP000054359">
    <property type="component" value="Unassembled WGS sequence"/>
</dbReference>
<dbReference type="OrthoDB" id="18388at2759"/>
<reference evidence="1 2" key="1">
    <citation type="submission" date="2013-11" db="EMBL/GenBank/DDBJ databases">
        <title>Genome sequencing of Stegodyphus mimosarum.</title>
        <authorList>
            <person name="Bechsgaard J."/>
        </authorList>
    </citation>
    <scope>NUCLEOTIDE SEQUENCE [LARGE SCALE GENOMIC DNA]</scope>
</reference>
<keyword evidence="2" id="KW-1185">Reference proteome</keyword>
<dbReference type="InterPro" id="IPR037379">
    <property type="entry name" value="WDR74/Nsa1"/>
</dbReference>
<dbReference type="InterPro" id="IPR015943">
    <property type="entry name" value="WD40/YVTN_repeat-like_dom_sf"/>
</dbReference>
<name>A0A087SYJ3_STEMI</name>
<dbReference type="GO" id="GO:0030687">
    <property type="term" value="C:preribosome, large subunit precursor"/>
    <property type="evidence" value="ECO:0007669"/>
    <property type="project" value="TreeGrafter"/>
</dbReference>
<dbReference type="AlphaFoldDB" id="A0A087SYJ3"/>
<dbReference type="PANTHER" id="PTHR16038">
    <property type="entry name" value="NOP SEVEN ASSOCIATED PROTEIN 1"/>
    <property type="match status" value="1"/>
</dbReference>
<dbReference type="EMBL" id="KK112544">
    <property type="protein sequence ID" value="KFM57932.1"/>
    <property type="molecule type" value="Genomic_DNA"/>
</dbReference>
<organism evidence="1 2">
    <name type="scientific">Stegodyphus mimosarum</name>
    <name type="common">African social velvet spider</name>
    <dbReference type="NCBI Taxonomy" id="407821"/>
    <lineage>
        <taxon>Eukaryota</taxon>
        <taxon>Metazoa</taxon>
        <taxon>Ecdysozoa</taxon>
        <taxon>Arthropoda</taxon>
        <taxon>Chelicerata</taxon>
        <taxon>Arachnida</taxon>
        <taxon>Araneae</taxon>
        <taxon>Araneomorphae</taxon>
        <taxon>Entelegynae</taxon>
        <taxon>Eresoidea</taxon>
        <taxon>Eresidae</taxon>
        <taxon>Stegodyphus</taxon>
    </lineage>
</organism>
<dbReference type="SUPFAM" id="SSF50978">
    <property type="entry name" value="WD40 repeat-like"/>
    <property type="match status" value="1"/>
</dbReference>
<dbReference type="PANTHER" id="PTHR16038:SF4">
    <property type="entry name" value="WD REPEAT-CONTAINING PROTEIN 74"/>
    <property type="match status" value="1"/>
</dbReference>
<protein>
    <submittedName>
        <fullName evidence="1">WD repeat-containing protein 74</fullName>
    </submittedName>
</protein>
<dbReference type="STRING" id="407821.A0A087SYJ3"/>
<dbReference type="SMART" id="SM00320">
    <property type="entry name" value="WD40"/>
    <property type="match status" value="5"/>
</dbReference>
<feature type="non-terminal residue" evidence="1">
    <location>
        <position position="383"/>
    </location>
</feature>
<evidence type="ECO:0000313" key="2">
    <source>
        <dbReference type="Proteomes" id="UP000054359"/>
    </source>
</evidence>
<dbReference type="Pfam" id="PF00400">
    <property type="entry name" value="WD40"/>
    <property type="match status" value="1"/>
</dbReference>
<sequence length="383" mass="43989">MRNRIIFLYTIVIEDYRNESCVLFGVFYKRVEIFKQSFSNLNSVTAQNKDEEITAMCWGDTFEKKIYTGHRGQIVKMFDCETQSFPATYRLQVGEGAIKGICRVNGHTVTAVESGIVKLWNDEEEKEDIEINTEGNLCRMVQNPTKSFHIATGGEENDLKIWDLQAPKTPIFKAKNVPNDFLDLRVPVWVTDMKFKPDDKIVTCTRHHQIRLYDPKAQRRPVINMEFEKYPLMSLSLAHNEYQVVVGSGRGRMALIDLRKKLLVHVFKGFAGSIRCVQCHPTLPLVASCGLDRFLRIHDLNEHKLLKKIYLKTRLNCLLLKTNLKPPVENTKTEKVSNPKALDIVDEEEEKIWNSMSVVTDGVKKKRAADMNSCMSSKRKGIC</sequence>
<dbReference type="GO" id="GO:0005730">
    <property type="term" value="C:nucleolus"/>
    <property type="evidence" value="ECO:0007669"/>
    <property type="project" value="InterPro"/>
</dbReference>
<dbReference type="InterPro" id="IPR036322">
    <property type="entry name" value="WD40_repeat_dom_sf"/>
</dbReference>
<dbReference type="InterPro" id="IPR001680">
    <property type="entry name" value="WD40_rpt"/>
</dbReference>
<dbReference type="OMA" id="KNVCRMR"/>
<dbReference type="Gene3D" id="2.130.10.10">
    <property type="entry name" value="YVTN repeat-like/Quinoprotein amine dehydrogenase"/>
    <property type="match status" value="2"/>
</dbReference>
<dbReference type="CDD" id="cd22857">
    <property type="entry name" value="WDR74"/>
    <property type="match status" value="1"/>
</dbReference>
<accession>A0A087SYJ3</accession>